<evidence type="ECO:0000259" key="6">
    <source>
        <dbReference type="PROSITE" id="PS50102"/>
    </source>
</evidence>
<dbReference type="GO" id="GO:0003729">
    <property type="term" value="F:mRNA binding"/>
    <property type="evidence" value="ECO:0007669"/>
    <property type="project" value="InterPro"/>
</dbReference>
<evidence type="ECO:0000256" key="2">
    <source>
        <dbReference type="ARBA" id="ARBA00022884"/>
    </source>
</evidence>
<dbReference type="GO" id="GO:0006397">
    <property type="term" value="P:mRNA processing"/>
    <property type="evidence" value="ECO:0007669"/>
    <property type="project" value="UniProtKB-KW"/>
</dbReference>
<dbReference type="PANTHER" id="PTHR47640">
    <property type="entry name" value="TRNA SELENOCYSTEINE 1-ASSOCIATED PROTEIN 1-RELATED-RELATED"/>
    <property type="match status" value="1"/>
</dbReference>
<dbReference type="InterPro" id="IPR012677">
    <property type="entry name" value="Nucleotide-bd_a/b_plait_sf"/>
</dbReference>
<keyword evidence="8" id="KW-1185">Reference proteome</keyword>
<feature type="domain" description="RRM" evidence="6">
    <location>
        <begin position="87"/>
        <end position="158"/>
    </location>
</feature>
<dbReference type="EMBL" id="JAAMPC010000002">
    <property type="protein sequence ID" value="KAG2323897.1"/>
    <property type="molecule type" value="Genomic_DNA"/>
</dbReference>
<dbReference type="PANTHER" id="PTHR47640:SF9">
    <property type="entry name" value="POLYADENYLATE-BINDING PROTEIN RBP47B"/>
    <property type="match status" value="1"/>
</dbReference>
<dbReference type="Gene3D" id="3.30.70.330">
    <property type="match status" value="1"/>
</dbReference>
<sequence length="238" mass="26164">MVRSCPYSLEICLRMRLILFGDESKRSRALTEMNGALCSNRQMRVGVASPKRAVANQQQHSSQGDTDIETCDSGWWTWTKWFHGTGLSIFVGGLDPDVTEEDLRQPFTQFGEVVSVKIPVGKGCGFVQFDNRKSADDAIQSLNGTVIGRTLSGSLGEEHRKSSVESGVDERVSVFEYAEESRQMPNFVIGKCTRVQPIKNGKKGDHAVGDIPGVRYKVVKVSGVSISALYKGKEQPTS</sequence>
<dbReference type="GO" id="GO:0006412">
    <property type="term" value="P:translation"/>
    <property type="evidence" value="ECO:0007669"/>
    <property type="project" value="InterPro"/>
</dbReference>
<comment type="caution">
    <text evidence="7">The sequence shown here is derived from an EMBL/GenBank/DDBJ whole genome shotgun (WGS) entry which is preliminary data.</text>
</comment>
<dbReference type="GO" id="GO:0003735">
    <property type="term" value="F:structural constituent of ribosome"/>
    <property type="evidence" value="ECO:0007669"/>
    <property type="project" value="InterPro"/>
</dbReference>
<evidence type="ECO:0000256" key="4">
    <source>
        <dbReference type="ARBA" id="ARBA00023274"/>
    </source>
</evidence>
<dbReference type="AlphaFoldDB" id="A0A8X7W6E7"/>
<dbReference type="InterPro" id="IPR006032">
    <property type="entry name" value="Ribosomal_uS12"/>
</dbReference>
<proteinExistence type="predicted"/>
<dbReference type="InterPro" id="IPR035979">
    <property type="entry name" value="RBD_domain_sf"/>
</dbReference>
<evidence type="ECO:0000256" key="5">
    <source>
        <dbReference type="PROSITE-ProRule" id="PRU00176"/>
    </source>
</evidence>
<gene>
    <name evidence="7" type="ORF">Bca52824_006625</name>
</gene>
<dbReference type="PROSITE" id="PS50102">
    <property type="entry name" value="RRM"/>
    <property type="match status" value="1"/>
</dbReference>
<dbReference type="Proteomes" id="UP000886595">
    <property type="component" value="Unassembled WGS sequence"/>
</dbReference>
<keyword evidence="2 5" id="KW-0694">RNA-binding</keyword>
<keyword evidence="4" id="KW-0687">Ribonucleoprotein</keyword>
<dbReference type="GO" id="GO:0005829">
    <property type="term" value="C:cytosol"/>
    <property type="evidence" value="ECO:0007669"/>
    <property type="project" value="TreeGrafter"/>
</dbReference>
<evidence type="ECO:0000313" key="7">
    <source>
        <dbReference type="EMBL" id="KAG2323897.1"/>
    </source>
</evidence>
<dbReference type="Pfam" id="PF00076">
    <property type="entry name" value="RRM_1"/>
    <property type="match status" value="1"/>
</dbReference>
<dbReference type="InterPro" id="IPR000504">
    <property type="entry name" value="RRM_dom"/>
</dbReference>
<dbReference type="GO" id="GO:0005840">
    <property type="term" value="C:ribosome"/>
    <property type="evidence" value="ECO:0007669"/>
    <property type="project" value="UniProtKB-KW"/>
</dbReference>
<dbReference type="OrthoDB" id="446113at2759"/>
<keyword evidence="1" id="KW-0507">mRNA processing</keyword>
<name>A0A8X7W6E7_BRACI</name>
<dbReference type="GO" id="GO:1990904">
    <property type="term" value="C:ribonucleoprotein complex"/>
    <property type="evidence" value="ECO:0007669"/>
    <property type="project" value="UniProtKB-KW"/>
</dbReference>
<protein>
    <recommendedName>
        <fullName evidence="6">RRM domain-containing protein</fullName>
    </recommendedName>
</protein>
<keyword evidence="3" id="KW-0689">Ribosomal protein</keyword>
<accession>A0A8X7W6E7</accession>
<evidence type="ECO:0000256" key="1">
    <source>
        <dbReference type="ARBA" id="ARBA00022664"/>
    </source>
</evidence>
<dbReference type="InterPro" id="IPR050825">
    <property type="entry name" value="RBM42_RBP45_47-like"/>
</dbReference>
<dbReference type="SUPFAM" id="SSF54928">
    <property type="entry name" value="RNA-binding domain, RBD"/>
    <property type="match status" value="1"/>
</dbReference>
<reference evidence="7 8" key="1">
    <citation type="submission" date="2020-02" db="EMBL/GenBank/DDBJ databases">
        <authorList>
            <person name="Ma Q."/>
            <person name="Huang Y."/>
            <person name="Song X."/>
            <person name="Pei D."/>
        </authorList>
    </citation>
    <scope>NUCLEOTIDE SEQUENCE [LARGE SCALE GENOMIC DNA]</scope>
    <source>
        <strain evidence="7">Sxm20200214</strain>
        <tissue evidence="7">Leaf</tissue>
    </source>
</reference>
<evidence type="ECO:0000256" key="3">
    <source>
        <dbReference type="ARBA" id="ARBA00022980"/>
    </source>
</evidence>
<dbReference type="Pfam" id="PF00164">
    <property type="entry name" value="Ribosom_S12_S23"/>
    <property type="match status" value="1"/>
</dbReference>
<evidence type="ECO:0000313" key="8">
    <source>
        <dbReference type="Proteomes" id="UP000886595"/>
    </source>
</evidence>
<dbReference type="SMART" id="SM00360">
    <property type="entry name" value="RRM"/>
    <property type="match status" value="1"/>
</dbReference>
<organism evidence="7 8">
    <name type="scientific">Brassica carinata</name>
    <name type="common">Ethiopian mustard</name>
    <name type="synonym">Abyssinian cabbage</name>
    <dbReference type="NCBI Taxonomy" id="52824"/>
    <lineage>
        <taxon>Eukaryota</taxon>
        <taxon>Viridiplantae</taxon>
        <taxon>Streptophyta</taxon>
        <taxon>Embryophyta</taxon>
        <taxon>Tracheophyta</taxon>
        <taxon>Spermatophyta</taxon>
        <taxon>Magnoliopsida</taxon>
        <taxon>eudicotyledons</taxon>
        <taxon>Gunneridae</taxon>
        <taxon>Pentapetalae</taxon>
        <taxon>rosids</taxon>
        <taxon>malvids</taxon>
        <taxon>Brassicales</taxon>
        <taxon>Brassicaceae</taxon>
        <taxon>Brassiceae</taxon>
        <taxon>Brassica</taxon>
    </lineage>
</organism>